<dbReference type="Proteomes" id="UP001369086">
    <property type="component" value="Unassembled WGS sequence"/>
</dbReference>
<sequence length="131" mass="15529">MQKLQQEQKLLCTVQEKYIENTQFKKEMHQWQNSTPKVDALLSIKKAIKTLKSQLRWKLVEKSSLEESDEPDDAAIQKKRDEITETRNSIFHEVCCEKEEYERLGILVKKWFPELPLLHPEAQILQYNVGT</sequence>
<keyword evidence="2" id="KW-1185">Reference proteome</keyword>
<reference evidence="1 2" key="1">
    <citation type="submission" date="2021-05" db="EMBL/GenBank/DDBJ databases">
        <authorList>
            <person name="Zahm M."/>
            <person name="Klopp C."/>
            <person name="Cabau C."/>
            <person name="Kuhl H."/>
            <person name="Suciu R."/>
            <person name="Ciorpac M."/>
            <person name="Holostenco D."/>
            <person name="Gessner J."/>
            <person name="Wuertz S."/>
            <person name="Hohne C."/>
            <person name="Stock M."/>
            <person name="Gislard M."/>
            <person name="Lluch J."/>
            <person name="Milhes M."/>
            <person name="Lampietro C."/>
            <person name="Lopez Roques C."/>
            <person name="Donnadieu C."/>
            <person name="Du K."/>
            <person name="Schartl M."/>
            <person name="Guiguen Y."/>
        </authorList>
    </citation>
    <scope>NUCLEOTIDE SEQUENCE [LARGE SCALE GENOMIC DNA]</scope>
    <source>
        <strain evidence="1">Hh-F2</strain>
        <tissue evidence="1">Blood</tissue>
    </source>
</reference>
<dbReference type="EMBL" id="JAHFZB010000004">
    <property type="protein sequence ID" value="KAK6491189.1"/>
    <property type="molecule type" value="Genomic_DNA"/>
</dbReference>
<accession>A0ABR1A2P4</accession>
<keyword evidence="1" id="KW-0808">Transferase</keyword>
<dbReference type="GO" id="GO:0016301">
    <property type="term" value="F:kinase activity"/>
    <property type="evidence" value="ECO:0007669"/>
    <property type="project" value="UniProtKB-KW"/>
</dbReference>
<evidence type="ECO:0000313" key="2">
    <source>
        <dbReference type="Proteomes" id="UP001369086"/>
    </source>
</evidence>
<name>A0ABR1A2P4_HUSHU</name>
<organism evidence="1 2">
    <name type="scientific">Huso huso</name>
    <name type="common">Beluga</name>
    <name type="synonym">Acipenser huso</name>
    <dbReference type="NCBI Taxonomy" id="61971"/>
    <lineage>
        <taxon>Eukaryota</taxon>
        <taxon>Metazoa</taxon>
        <taxon>Chordata</taxon>
        <taxon>Craniata</taxon>
        <taxon>Vertebrata</taxon>
        <taxon>Euteleostomi</taxon>
        <taxon>Actinopterygii</taxon>
        <taxon>Chondrostei</taxon>
        <taxon>Acipenseriformes</taxon>
        <taxon>Acipenseridae</taxon>
        <taxon>Huso</taxon>
    </lineage>
</organism>
<comment type="caution">
    <text evidence="1">The sequence shown here is derived from an EMBL/GenBank/DDBJ whole genome shotgun (WGS) entry which is preliminary data.</text>
</comment>
<proteinExistence type="predicted"/>
<gene>
    <name evidence="1" type="ORF">HHUSO_G5942</name>
</gene>
<keyword evidence="1" id="KW-0418">Kinase</keyword>
<protein>
    <submittedName>
        <fullName evidence="1">Serine/threonine-protein kinase 31</fullName>
    </submittedName>
</protein>
<evidence type="ECO:0000313" key="1">
    <source>
        <dbReference type="EMBL" id="KAK6491189.1"/>
    </source>
</evidence>